<evidence type="ECO:0000256" key="1">
    <source>
        <dbReference type="ARBA" id="ARBA00001946"/>
    </source>
</evidence>
<dbReference type="InterPro" id="IPR001645">
    <property type="entry name" value="Folylpolyglutamate_synth"/>
</dbReference>
<dbReference type="GO" id="GO:0008841">
    <property type="term" value="F:dihydrofolate synthase activity"/>
    <property type="evidence" value="ECO:0007669"/>
    <property type="project" value="UniProtKB-EC"/>
</dbReference>
<keyword evidence="26" id="KW-1185">Reference proteome</keyword>
<organism evidence="25 26">
    <name type="scientific">Chryseosolibacter histidini</name>
    <dbReference type="NCBI Taxonomy" id="2782349"/>
    <lineage>
        <taxon>Bacteria</taxon>
        <taxon>Pseudomonadati</taxon>
        <taxon>Bacteroidota</taxon>
        <taxon>Cytophagia</taxon>
        <taxon>Cytophagales</taxon>
        <taxon>Chryseotaleaceae</taxon>
        <taxon>Chryseosolibacter</taxon>
    </lineage>
</organism>
<evidence type="ECO:0000256" key="12">
    <source>
        <dbReference type="ARBA" id="ARBA00022840"/>
    </source>
</evidence>
<feature type="domain" description="Mur ligase central" evidence="24">
    <location>
        <begin position="36"/>
        <end position="248"/>
    </location>
</feature>
<dbReference type="InterPro" id="IPR013221">
    <property type="entry name" value="Mur_ligase_cen"/>
</dbReference>
<evidence type="ECO:0000256" key="13">
    <source>
        <dbReference type="ARBA" id="ARBA00022842"/>
    </source>
</evidence>
<dbReference type="Pfam" id="PF02875">
    <property type="entry name" value="Mur_ligase_C"/>
    <property type="match status" value="1"/>
</dbReference>
<dbReference type="SUPFAM" id="SSF53623">
    <property type="entry name" value="MurD-like peptide ligases, catalytic domain"/>
    <property type="match status" value="1"/>
</dbReference>
<dbReference type="InterPro" id="IPR004101">
    <property type="entry name" value="Mur_ligase_C"/>
</dbReference>
<evidence type="ECO:0000256" key="11">
    <source>
        <dbReference type="ARBA" id="ARBA00022741"/>
    </source>
</evidence>
<keyword evidence="10" id="KW-0479">Metal-binding</keyword>
<evidence type="ECO:0000256" key="18">
    <source>
        <dbReference type="ARBA" id="ARBA00047493"/>
    </source>
</evidence>
<dbReference type="PANTHER" id="PTHR11136">
    <property type="entry name" value="FOLYLPOLYGLUTAMATE SYNTHASE-RELATED"/>
    <property type="match status" value="1"/>
</dbReference>
<sequence>MFQRVGAVAFKKDLTNTLQLCHALGDPQTKFRSIHIAGTNGKGSTSNMLASVLQEAGYKTGLYTSPHLKSFTERIKVNGRDVSEQFVVDFVNKIRPVVSEIQPSFFELTVAMAFDYFAQQRVDVAVVEVGLGGRLDSTNVITPLVSVITNIGWDHKDLLGDTLPKIASEKAGIIKRHVPVVVSERQPDVESVFITQAQEKEAKLYFASDEYRATTAPDSALQVMRRGSTVFETLRLPLTGLYQQKNLPGVLKAIDLLSEHFPVTHDQLRAGLENVIVNTNFKGRWQKLRDKPLMICDTGHNIDGIREIVRQLGTIAFRQLHIVFGVVKDKDVTDVLALLPKRATYYFCQAQIPRAMEASVLAEKARHAGLRGEVIPDVNEAKRKALKNASQDDLIFIGGSTFVVAEIEEL</sequence>
<evidence type="ECO:0000256" key="6">
    <source>
        <dbReference type="ARBA" id="ARBA00013023"/>
    </source>
</evidence>
<evidence type="ECO:0000256" key="21">
    <source>
        <dbReference type="ARBA" id="ARBA00049161"/>
    </source>
</evidence>
<name>A0AAP2GQF9_9BACT</name>
<gene>
    <name evidence="25" type="ORF">KK083_24660</name>
</gene>
<evidence type="ECO:0000313" key="26">
    <source>
        <dbReference type="Proteomes" id="UP001319200"/>
    </source>
</evidence>
<evidence type="ECO:0000256" key="3">
    <source>
        <dbReference type="ARBA" id="ARBA00004799"/>
    </source>
</evidence>
<keyword evidence="11 22" id="KW-0547">Nucleotide-binding</keyword>
<keyword evidence="12 22" id="KW-0067">ATP-binding</keyword>
<dbReference type="Proteomes" id="UP001319200">
    <property type="component" value="Unassembled WGS sequence"/>
</dbReference>
<reference evidence="25 26" key="1">
    <citation type="submission" date="2021-05" db="EMBL/GenBank/DDBJ databases">
        <title>A Polyphasic approach of four new species of the genus Ohtaekwangia: Ohtaekwangia histidinii sp. nov., Ohtaekwangia cretensis sp. nov., Ohtaekwangia indiensis sp. nov., Ohtaekwangia reichenbachii sp. nov. from diverse environment.</title>
        <authorList>
            <person name="Octaviana S."/>
        </authorList>
    </citation>
    <scope>NUCLEOTIDE SEQUENCE [LARGE SCALE GENOMIC DNA]</scope>
    <source>
        <strain evidence="25 26">PWU4</strain>
    </source>
</reference>
<dbReference type="AlphaFoldDB" id="A0AAP2GQF9"/>
<comment type="catalytic activity">
    <reaction evidence="21">
        <text>7,8-dihydropteroate + L-glutamate + ATP = 7,8-dihydrofolate + ADP + phosphate + H(+)</text>
        <dbReference type="Rhea" id="RHEA:23584"/>
        <dbReference type="ChEBI" id="CHEBI:15378"/>
        <dbReference type="ChEBI" id="CHEBI:17839"/>
        <dbReference type="ChEBI" id="CHEBI:29985"/>
        <dbReference type="ChEBI" id="CHEBI:30616"/>
        <dbReference type="ChEBI" id="CHEBI:43474"/>
        <dbReference type="ChEBI" id="CHEBI:57451"/>
        <dbReference type="ChEBI" id="CHEBI:456216"/>
        <dbReference type="EC" id="6.3.2.12"/>
    </reaction>
</comment>
<dbReference type="SUPFAM" id="SSF53244">
    <property type="entry name" value="MurD-like peptide ligases, peptide-binding domain"/>
    <property type="match status" value="1"/>
</dbReference>
<proteinExistence type="inferred from homology"/>
<dbReference type="GO" id="GO:0004326">
    <property type="term" value="F:tetrahydrofolylpolyglutamate synthase activity"/>
    <property type="evidence" value="ECO:0007669"/>
    <property type="project" value="UniProtKB-EC"/>
</dbReference>
<accession>A0AAP2GQF9</accession>
<dbReference type="Gene3D" id="3.90.190.20">
    <property type="entry name" value="Mur ligase, C-terminal domain"/>
    <property type="match status" value="1"/>
</dbReference>
<dbReference type="GO" id="GO:0005737">
    <property type="term" value="C:cytoplasm"/>
    <property type="evidence" value="ECO:0007669"/>
    <property type="project" value="TreeGrafter"/>
</dbReference>
<evidence type="ECO:0000256" key="4">
    <source>
        <dbReference type="ARBA" id="ARBA00005150"/>
    </source>
</evidence>
<comment type="catalytic activity">
    <reaction evidence="18">
        <text>(6S)-5,6,7,8-tetrahydrofolyl-(gamma-L-Glu)(n) + L-glutamate + ATP = (6S)-5,6,7,8-tetrahydrofolyl-(gamma-L-Glu)(n+1) + ADP + phosphate + H(+)</text>
        <dbReference type="Rhea" id="RHEA:10580"/>
        <dbReference type="Rhea" id="RHEA-COMP:14738"/>
        <dbReference type="Rhea" id="RHEA-COMP:14740"/>
        <dbReference type="ChEBI" id="CHEBI:15378"/>
        <dbReference type="ChEBI" id="CHEBI:29985"/>
        <dbReference type="ChEBI" id="CHEBI:30616"/>
        <dbReference type="ChEBI" id="CHEBI:43474"/>
        <dbReference type="ChEBI" id="CHEBI:141005"/>
        <dbReference type="ChEBI" id="CHEBI:456216"/>
        <dbReference type="EC" id="6.3.2.17"/>
    </reaction>
</comment>
<dbReference type="GO" id="GO:0046872">
    <property type="term" value="F:metal ion binding"/>
    <property type="evidence" value="ECO:0007669"/>
    <property type="project" value="UniProtKB-KW"/>
</dbReference>
<dbReference type="EC" id="6.3.2.17" evidence="7"/>
<comment type="caution">
    <text evidence="25">The sequence shown here is derived from an EMBL/GenBank/DDBJ whole genome shotgun (WGS) entry which is preliminary data.</text>
</comment>
<evidence type="ECO:0000256" key="17">
    <source>
        <dbReference type="ARBA" id="ARBA00032510"/>
    </source>
</evidence>
<dbReference type="PIRSF" id="PIRSF001563">
    <property type="entry name" value="Folylpolyglu_synth"/>
    <property type="match status" value="1"/>
</dbReference>
<dbReference type="PANTHER" id="PTHR11136:SF0">
    <property type="entry name" value="DIHYDROFOLATE SYNTHETASE-RELATED"/>
    <property type="match status" value="1"/>
</dbReference>
<keyword evidence="13" id="KW-0460">Magnesium</keyword>
<comment type="pathway">
    <text evidence="3">Cofactor biosynthesis; tetrahydrofolate biosynthesis; 7,8-dihydrofolate from 2-amino-4-hydroxy-6-hydroxymethyl-7,8-dihydropteridine diphosphate and 4-aminobenzoate: step 2/2.</text>
</comment>
<evidence type="ECO:0000259" key="23">
    <source>
        <dbReference type="Pfam" id="PF02875"/>
    </source>
</evidence>
<comment type="cofactor">
    <cofactor evidence="1">
        <name>Mg(2+)</name>
        <dbReference type="ChEBI" id="CHEBI:18420"/>
    </cofactor>
</comment>
<comment type="pathway">
    <text evidence="4">Cofactor biosynthesis; tetrahydrofolylpolyglutamate biosynthesis.</text>
</comment>
<evidence type="ECO:0000259" key="24">
    <source>
        <dbReference type="Pfam" id="PF08245"/>
    </source>
</evidence>
<dbReference type="Pfam" id="PF08245">
    <property type="entry name" value="Mur_ligase_M"/>
    <property type="match status" value="1"/>
</dbReference>
<dbReference type="InterPro" id="IPR036615">
    <property type="entry name" value="Mur_ligase_C_dom_sf"/>
</dbReference>
<comment type="function">
    <text evidence="2">Functions in two distinct reactions of the de novo folate biosynthetic pathway. Catalyzes the addition of a glutamate residue to dihydropteroate (7,8-dihydropteroate or H2Pte) to form dihydrofolate (7,8-dihydrofolate monoglutamate or H2Pte-Glu). Also catalyzes successive additions of L-glutamate to tetrahydrofolate or 10-formyltetrahydrofolate or 5,10-methylenetetrahydrofolate, leading to folylpolyglutamate derivatives.</text>
</comment>
<dbReference type="EMBL" id="JAHESF010000034">
    <property type="protein sequence ID" value="MBT1700103.1"/>
    <property type="molecule type" value="Genomic_DNA"/>
</dbReference>
<comment type="catalytic activity">
    <reaction evidence="19">
        <text>10-formyltetrahydrofolyl-(gamma-L-Glu)(n) + L-glutamate + ATP = 10-formyltetrahydrofolyl-(gamma-L-Glu)(n+1) + ADP + phosphate + H(+)</text>
        <dbReference type="Rhea" id="RHEA:51904"/>
        <dbReference type="Rhea" id="RHEA-COMP:13088"/>
        <dbReference type="Rhea" id="RHEA-COMP:14300"/>
        <dbReference type="ChEBI" id="CHEBI:15378"/>
        <dbReference type="ChEBI" id="CHEBI:29985"/>
        <dbReference type="ChEBI" id="CHEBI:30616"/>
        <dbReference type="ChEBI" id="CHEBI:43474"/>
        <dbReference type="ChEBI" id="CHEBI:134413"/>
        <dbReference type="ChEBI" id="CHEBI:456216"/>
        <dbReference type="EC" id="6.3.2.17"/>
    </reaction>
</comment>
<evidence type="ECO:0000313" key="25">
    <source>
        <dbReference type="EMBL" id="MBT1700103.1"/>
    </source>
</evidence>
<dbReference type="EC" id="6.3.2.12" evidence="6"/>
<dbReference type="GO" id="GO:0046656">
    <property type="term" value="P:folic acid biosynthetic process"/>
    <property type="evidence" value="ECO:0007669"/>
    <property type="project" value="UniProtKB-KW"/>
</dbReference>
<dbReference type="InterPro" id="IPR036565">
    <property type="entry name" value="Mur-like_cat_sf"/>
</dbReference>
<keyword evidence="14" id="KW-0289">Folate biosynthesis</keyword>
<dbReference type="Gene3D" id="3.40.1190.10">
    <property type="entry name" value="Mur-like, catalytic domain"/>
    <property type="match status" value="1"/>
</dbReference>
<evidence type="ECO:0000256" key="19">
    <source>
        <dbReference type="ARBA" id="ARBA00047808"/>
    </source>
</evidence>
<evidence type="ECO:0000256" key="22">
    <source>
        <dbReference type="PIRNR" id="PIRNR001563"/>
    </source>
</evidence>
<dbReference type="PROSITE" id="PS01011">
    <property type="entry name" value="FOLYLPOLYGLU_SYNT_1"/>
    <property type="match status" value="1"/>
</dbReference>
<feature type="domain" description="Mur ligase C-terminal" evidence="23">
    <location>
        <begin position="283"/>
        <end position="400"/>
    </location>
</feature>
<evidence type="ECO:0000256" key="16">
    <source>
        <dbReference type="ARBA" id="ARBA00030592"/>
    </source>
</evidence>
<evidence type="ECO:0000256" key="7">
    <source>
        <dbReference type="ARBA" id="ARBA00013025"/>
    </source>
</evidence>
<evidence type="ECO:0000256" key="10">
    <source>
        <dbReference type="ARBA" id="ARBA00022723"/>
    </source>
</evidence>
<evidence type="ECO:0000256" key="14">
    <source>
        <dbReference type="ARBA" id="ARBA00022909"/>
    </source>
</evidence>
<keyword evidence="9 22" id="KW-0436">Ligase</keyword>
<evidence type="ECO:0000256" key="15">
    <source>
        <dbReference type="ARBA" id="ARBA00030048"/>
    </source>
</evidence>
<dbReference type="FunFam" id="3.40.1190.10:FF:000011">
    <property type="entry name" value="Folylpolyglutamate synthase/dihydrofolate synthase"/>
    <property type="match status" value="1"/>
</dbReference>
<comment type="similarity">
    <text evidence="5 22">Belongs to the folylpolyglutamate synthase family.</text>
</comment>
<dbReference type="PROSITE" id="PS01012">
    <property type="entry name" value="FOLYLPOLYGLU_SYNT_2"/>
    <property type="match status" value="1"/>
</dbReference>
<evidence type="ECO:0000256" key="2">
    <source>
        <dbReference type="ARBA" id="ARBA00002714"/>
    </source>
</evidence>
<evidence type="ECO:0000256" key="8">
    <source>
        <dbReference type="ARBA" id="ARBA00019357"/>
    </source>
</evidence>
<dbReference type="GO" id="GO:0005524">
    <property type="term" value="F:ATP binding"/>
    <property type="evidence" value="ECO:0007669"/>
    <property type="project" value="UniProtKB-KW"/>
</dbReference>
<evidence type="ECO:0000256" key="9">
    <source>
        <dbReference type="ARBA" id="ARBA00022598"/>
    </source>
</evidence>
<dbReference type="NCBIfam" id="TIGR01499">
    <property type="entry name" value="folC"/>
    <property type="match status" value="1"/>
</dbReference>
<evidence type="ECO:0000256" key="5">
    <source>
        <dbReference type="ARBA" id="ARBA00008276"/>
    </source>
</evidence>
<protein>
    <recommendedName>
        <fullName evidence="8">Dihydrofolate synthase/folylpolyglutamate synthase</fullName>
        <ecNumber evidence="6">6.3.2.12</ecNumber>
        <ecNumber evidence="7">6.3.2.17</ecNumber>
    </recommendedName>
    <alternativeName>
        <fullName evidence="17">Folylpoly-gamma-glutamate synthetase-dihydrofolate synthetase</fullName>
    </alternativeName>
    <alternativeName>
        <fullName evidence="15">Folylpolyglutamate synthetase</fullName>
    </alternativeName>
    <alternativeName>
        <fullName evidence="16">Tetrahydrofolylpolyglutamate synthase</fullName>
    </alternativeName>
</protein>
<evidence type="ECO:0000256" key="20">
    <source>
        <dbReference type="ARBA" id="ARBA00049035"/>
    </source>
</evidence>
<dbReference type="InterPro" id="IPR018109">
    <property type="entry name" value="Folylpolyglutamate_synth_CS"/>
</dbReference>
<comment type="catalytic activity">
    <reaction evidence="20">
        <text>(6R)-5,10-methylenetetrahydrofolyl-(gamma-L-Glu)(n) + L-glutamate + ATP = (6R)-5,10-methylenetetrahydrofolyl-(gamma-L-Glu)(n+1) + ADP + phosphate + H(+)</text>
        <dbReference type="Rhea" id="RHEA:51912"/>
        <dbReference type="Rhea" id="RHEA-COMP:13257"/>
        <dbReference type="Rhea" id="RHEA-COMP:13258"/>
        <dbReference type="ChEBI" id="CHEBI:15378"/>
        <dbReference type="ChEBI" id="CHEBI:29985"/>
        <dbReference type="ChEBI" id="CHEBI:30616"/>
        <dbReference type="ChEBI" id="CHEBI:43474"/>
        <dbReference type="ChEBI" id="CHEBI:136572"/>
        <dbReference type="ChEBI" id="CHEBI:456216"/>
        <dbReference type="EC" id="6.3.2.17"/>
    </reaction>
</comment>